<sequence length="299" mass="31661">MTTNTSKSVVITGANGGIGLAAAIELAEHGFDVIGTVRTEAAADTVLDAADRANVRIRTIECDVTDDEQAREAFERIGVLTDGGPWALVNNAGIAQPGAIEDVSGELAERQLAINVLAPARLMRLVLPAMRERGDGRIINISSMSGRVAPPFLGWYSASKYALEAISDAARREVATFGIKVVLIEPGSYGTGVWSTAMAQLPDRESSAYRDAYALADRVEEQSTGYPAPTPVARAVRKALTSKHPRARYLVGADAVGAVVFDGALPTPVSDYAMRLGVGLARAPKPFDRVVDGIVKRVM</sequence>
<dbReference type="CDD" id="cd05374">
    <property type="entry name" value="17beta-HSD-like_SDR_c"/>
    <property type="match status" value="1"/>
</dbReference>
<dbReference type="PRINTS" id="PR00080">
    <property type="entry name" value="SDRFAMILY"/>
</dbReference>
<dbReference type="InterPro" id="IPR002347">
    <property type="entry name" value="SDR_fam"/>
</dbReference>
<protein>
    <submittedName>
        <fullName evidence="4">SDR family oxidoreductase</fullName>
    </submittedName>
</protein>
<dbReference type="Proteomes" id="UP000642993">
    <property type="component" value="Unassembled WGS sequence"/>
</dbReference>
<dbReference type="GO" id="GO:0008202">
    <property type="term" value="P:steroid metabolic process"/>
    <property type="evidence" value="ECO:0007669"/>
    <property type="project" value="TreeGrafter"/>
</dbReference>
<evidence type="ECO:0000256" key="2">
    <source>
        <dbReference type="RuleBase" id="RU000363"/>
    </source>
</evidence>
<dbReference type="PROSITE" id="PS00061">
    <property type="entry name" value="ADH_SHORT"/>
    <property type="match status" value="1"/>
</dbReference>
<name>A0A927JE37_9ACTN</name>
<dbReference type="EMBL" id="JACYWE010000006">
    <property type="protein sequence ID" value="MBD8507135.1"/>
    <property type="molecule type" value="Genomic_DNA"/>
</dbReference>
<dbReference type="PANTHER" id="PTHR43313:SF1">
    <property type="entry name" value="3BETA-HYDROXYSTEROID DEHYDROGENASE DHS-16"/>
    <property type="match status" value="1"/>
</dbReference>
<dbReference type="PANTHER" id="PTHR43313">
    <property type="entry name" value="SHORT-CHAIN DEHYDROGENASE/REDUCTASE FAMILY 9C"/>
    <property type="match status" value="1"/>
</dbReference>
<keyword evidence="5" id="KW-1185">Reference proteome</keyword>
<dbReference type="RefSeq" id="WP_192039578.1">
    <property type="nucleotide sequence ID" value="NZ_JACYWE010000006.1"/>
</dbReference>
<dbReference type="InterPro" id="IPR036291">
    <property type="entry name" value="NAD(P)-bd_dom_sf"/>
</dbReference>
<comment type="similarity">
    <text evidence="1 2">Belongs to the short-chain dehydrogenases/reductases (SDR) family.</text>
</comment>
<dbReference type="Gene3D" id="3.40.50.720">
    <property type="entry name" value="NAD(P)-binding Rossmann-like Domain"/>
    <property type="match status" value="1"/>
</dbReference>
<proteinExistence type="inferred from homology"/>
<accession>A0A927JE37</accession>
<comment type="caution">
    <text evidence="4">The sequence shown here is derived from an EMBL/GenBank/DDBJ whole genome shotgun (WGS) entry which is preliminary data.</text>
</comment>
<reference evidence="4" key="1">
    <citation type="submission" date="2020-09" db="EMBL/GenBank/DDBJ databases">
        <title>Hoyosella lacisalsi sp. nov., a halotolerant actinobacterium isolated from soil of Lake Gudzhirganskoe.</title>
        <authorList>
            <person name="Yang Q."/>
            <person name="Guo P.Y."/>
            <person name="Liu S.W."/>
            <person name="Li F.N."/>
            <person name="Sun C.H."/>
        </authorList>
    </citation>
    <scope>NUCLEOTIDE SEQUENCE</scope>
    <source>
        <strain evidence="4">G463</strain>
    </source>
</reference>
<dbReference type="InterPro" id="IPR020904">
    <property type="entry name" value="Sc_DH/Rdtase_CS"/>
</dbReference>
<evidence type="ECO:0000313" key="4">
    <source>
        <dbReference type="EMBL" id="MBD8507135.1"/>
    </source>
</evidence>
<organism evidence="4 5">
    <name type="scientific">Lolliginicoccus lacisalsi</name>
    <dbReference type="NCBI Taxonomy" id="2742202"/>
    <lineage>
        <taxon>Bacteria</taxon>
        <taxon>Bacillati</taxon>
        <taxon>Actinomycetota</taxon>
        <taxon>Actinomycetes</taxon>
        <taxon>Mycobacteriales</taxon>
        <taxon>Hoyosellaceae</taxon>
        <taxon>Lolliginicoccus</taxon>
    </lineage>
</organism>
<dbReference type="SMART" id="SM00822">
    <property type="entry name" value="PKS_KR"/>
    <property type="match status" value="1"/>
</dbReference>
<dbReference type="Pfam" id="PF00106">
    <property type="entry name" value="adh_short"/>
    <property type="match status" value="1"/>
</dbReference>
<dbReference type="AlphaFoldDB" id="A0A927JE37"/>
<dbReference type="PRINTS" id="PR00081">
    <property type="entry name" value="GDHRDH"/>
</dbReference>
<dbReference type="GO" id="GO:0016491">
    <property type="term" value="F:oxidoreductase activity"/>
    <property type="evidence" value="ECO:0007669"/>
    <property type="project" value="TreeGrafter"/>
</dbReference>
<dbReference type="InterPro" id="IPR057326">
    <property type="entry name" value="KR_dom"/>
</dbReference>
<feature type="domain" description="Ketoreductase" evidence="3">
    <location>
        <begin position="7"/>
        <end position="187"/>
    </location>
</feature>
<evidence type="ECO:0000313" key="5">
    <source>
        <dbReference type="Proteomes" id="UP000642993"/>
    </source>
</evidence>
<evidence type="ECO:0000259" key="3">
    <source>
        <dbReference type="SMART" id="SM00822"/>
    </source>
</evidence>
<gene>
    <name evidence="4" type="ORF">HT102_11605</name>
</gene>
<dbReference type="SUPFAM" id="SSF51735">
    <property type="entry name" value="NAD(P)-binding Rossmann-fold domains"/>
    <property type="match status" value="1"/>
</dbReference>
<evidence type="ECO:0000256" key="1">
    <source>
        <dbReference type="ARBA" id="ARBA00006484"/>
    </source>
</evidence>